<sequence length="101" mass="11206">MSDYAETLRRHRRLAILRFLEASPTYTSNVSVLTDVLNSDRIGIDTSRDQTATELGWLAEQGFVVLNGKPEFLVATATARGVDLALGRATHPEIQRPGPRR</sequence>
<name>A0A2T4JQQ7_9RHOB</name>
<dbReference type="Proteomes" id="UP000241010">
    <property type="component" value="Unassembled WGS sequence"/>
</dbReference>
<dbReference type="RefSeq" id="WP_107665325.1">
    <property type="nucleotide sequence ID" value="NZ_PZKG01000122.1"/>
</dbReference>
<dbReference type="OrthoDB" id="7855192at2"/>
<proteinExistence type="predicted"/>
<protein>
    <recommendedName>
        <fullName evidence="3">ArsR family transcriptional regulator</fullName>
    </recommendedName>
</protein>
<evidence type="ECO:0000313" key="2">
    <source>
        <dbReference type="Proteomes" id="UP000241010"/>
    </source>
</evidence>
<accession>A0A2T4JQQ7</accession>
<keyword evidence="2" id="KW-1185">Reference proteome</keyword>
<reference evidence="1 2" key="1">
    <citation type="submission" date="2018-03" db="EMBL/GenBank/DDBJ databases">
        <title>Cereibacter changlensis.</title>
        <authorList>
            <person name="Meyer T.E."/>
            <person name="Miller S."/>
            <person name="Lodha T."/>
            <person name="Gandham S."/>
            <person name="Chintalapati S."/>
            <person name="Chintalapati V.R."/>
        </authorList>
    </citation>
    <scope>NUCLEOTIDE SEQUENCE [LARGE SCALE GENOMIC DNA]</scope>
    <source>
        <strain evidence="1 2">JA139</strain>
    </source>
</reference>
<gene>
    <name evidence="1" type="ORF">C5F48_18550</name>
</gene>
<evidence type="ECO:0000313" key="1">
    <source>
        <dbReference type="EMBL" id="PTE20238.1"/>
    </source>
</evidence>
<organism evidence="1 2">
    <name type="scientific">Cereibacter changlensis JA139</name>
    <dbReference type="NCBI Taxonomy" id="1188249"/>
    <lineage>
        <taxon>Bacteria</taxon>
        <taxon>Pseudomonadati</taxon>
        <taxon>Pseudomonadota</taxon>
        <taxon>Alphaproteobacteria</taxon>
        <taxon>Rhodobacterales</taxon>
        <taxon>Paracoccaceae</taxon>
        <taxon>Cereibacter</taxon>
    </lineage>
</organism>
<evidence type="ECO:0008006" key="3">
    <source>
        <dbReference type="Google" id="ProtNLM"/>
    </source>
</evidence>
<dbReference type="AlphaFoldDB" id="A0A2T4JQQ7"/>
<dbReference type="EMBL" id="PZKG01000122">
    <property type="protein sequence ID" value="PTE20238.1"/>
    <property type="molecule type" value="Genomic_DNA"/>
</dbReference>
<comment type="caution">
    <text evidence="1">The sequence shown here is derived from an EMBL/GenBank/DDBJ whole genome shotgun (WGS) entry which is preliminary data.</text>
</comment>